<dbReference type="InterPro" id="IPR047216">
    <property type="entry name" value="Endonuclease_DUF559_bact"/>
</dbReference>
<feature type="domain" description="Type I restriction modification DNA specificity" evidence="6">
    <location>
        <begin position="2"/>
        <end position="159"/>
    </location>
</feature>
<organism evidence="8 9">
    <name type="scientific">Vandammella animalimorsus</name>
    <dbReference type="NCBI Taxonomy" id="2029117"/>
    <lineage>
        <taxon>Bacteria</taxon>
        <taxon>Pseudomonadati</taxon>
        <taxon>Pseudomonadota</taxon>
        <taxon>Betaproteobacteria</taxon>
        <taxon>Burkholderiales</taxon>
        <taxon>Comamonadaceae</taxon>
        <taxon>Vandammella</taxon>
    </lineage>
</organism>
<dbReference type="EMBL" id="RDQJ01000002">
    <property type="protein sequence ID" value="RMX18485.1"/>
    <property type="molecule type" value="Genomic_DNA"/>
</dbReference>
<reference evidence="8 9" key="1">
    <citation type="submission" date="2018-10" db="EMBL/GenBank/DDBJ databases">
        <title>Comamonadaceae CDC group NO-1 genome sequencing and assembly.</title>
        <authorList>
            <person name="Bernier A.-M."/>
            <person name="Bernard K."/>
        </authorList>
    </citation>
    <scope>NUCLEOTIDE SEQUENCE [LARGE SCALE GENOMIC DNA]</scope>
    <source>
        <strain evidence="8 9">NML180582</strain>
    </source>
</reference>
<dbReference type="Pfam" id="PF04480">
    <property type="entry name" value="DUF559"/>
    <property type="match status" value="1"/>
</dbReference>
<evidence type="ECO:0000259" key="7">
    <source>
        <dbReference type="Pfam" id="PF04480"/>
    </source>
</evidence>
<feature type="region of interest" description="Disordered" evidence="5">
    <location>
        <begin position="390"/>
        <end position="412"/>
    </location>
</feature>
<evidence type="ECO:0000256" key="2">
    <source>
        <dbReference type="ARBA" id="ARBA00022747"/>
    </source>
</evidence>
<keyword evidence="4" id="KW-0175">Coiled coil</keyword>
<keyword evidence="2" id="KW-0680">Restriction system</keyword>
<evidence type="ECO:0000259" key="6">
    <source>
        <dbReference type="Pfam" id="PF01420"/>
    </source>
</evidence>
<dbReference type="Gene3D" id="3.40.960.10">
    <property type="entry name" value="VSR Endonuclease"/>
    <property type="match status" value="1"/>
</dbReference>
<protein>
    <submittedName>
        <fullName evidence="8">DUF559 domain-containing protein</fullName>
    </submittedName>
</protein>
<name>A0A3M6RUT3_9BURK</name>
<evidence type="ECO:0000313" key="8">
    <source>
        <dbReference type="EMBL" id="RMX18485.1"/>
    </source>
</evidence>
<dbReference type="InterPro" id="IPR007569">
    <property type="entry name" value="DUF559"/>
</dbReference>
<evidence type="ECO:0000256" key="4">
    <source>
        <dbReference type="SAM" id="Coils"/>
    </source>
</evidence>
<dbReference type="SUPFAM" id="SSF52980">
    <property type="entry name" value="Restriction endonuclease-like"/>
    <property type="match status" value="1"/>
</dbReference>
<dbReference type="CDD" id="cd01038">
    <property type="entry name" value="Endonuclease_DUF559"/>
    <property type="match status" value="1"/>
</dbReference>
<feature type="domain" description="Type I restriction modification DNA specificity" evidence="6">
    <location>
        <begin position="470"/>
        <end position="641"/>
    </location>
</feature>
<dbReference type="AlphaFoldDB" id="A0A3M6RUT3"/>
<dbReference type="InterPro" id="IPR044946">
    <property type="entry name" value="Restrct_endonuc_typeI_TRD_sf"/>
</dbReference>
<evidence type="ECO:0000313" key="9">
    <source>
        <dbReference type="Proteomes" id="UP000275180"/>
    </source>
</evidence>
<dbReference type="GO" id="GO:0009307">
    <property type="term" value="P:DNA restriction-modification system"/>
    <property type="evidence" value="ECO:0007669"/>
    <property type="project" value="UniProtKB-KW"/>
</dbReference>
<feature type="region of interest" description="Disordered" evidence="5">
    <location>
        <begin position="1"/>
        <end position="21"/>
    </location>
</feature>
<accession>A0A3M6RUT3</accession>
<evidence type="ECO:0000256" key="1">
    <source>
        <dbReference type="ARBA" id="ARBA00010923"/>
    </source>
</evidence>
<dbReference type="Gene3D" id="3.90.220.20">
    <property type="entry name" value="DNA methylase specificity domains"/>
    <property type="match status" value="2"/>
</dbReference>
<dbReference type="CDD" id="cd17247">
    <property type="entry name" value="RMtype1_S_Eco2747I-TRD2-CR2_like"/>
    <property type="match status" value="1"/>
</dbReference>
<keyword evidence="3" id="KW-0238">DNA-binding</keyword>
<dbReference type="Pfam" id="PF01420">
    <property type="entry name" value="Methylase_S"/>
    <property type="match status" value="2"/>
</dbReference>
<dbReference type="SUPFAM" id="SSF116734">
    <property type="entry name" value="DNA methylase specificity domain"/>
    <property type="match status" value="2"/>
</dbReference>
<dbReference type="InterPro" id="IPR000055">
    <property type="entry name" value="Restrct_endonuc_typeI_TRD"/>
</dbReference>
<dbReference type="Proteomes" id="UP000275180">
    <property type="component" value="Unassembled WGS sequence"/>
</dbReference>
<dbReference type="PANTHER" id="PTHR43140:SF1">
    <property type="entry name" value="TYPE I RESTRICTION ENZYME ECOKI SPECIFICITY SUBUNIT"/>
    <property type="match status" value="1"/>
</dbReference>
<feature type="coiled-coil region" evidence="4">
    <location>
        <begin position="149"/>
        <end position="186"/>
    </location>
</feature>
<dbReference type="PANTHER" id="PTHR43140">
    <property type="entry name" value="TYPE-1 RESTRICTION ENZYME ECOKI SPECIFICITY PROTEIN"/>
    <property type="match status" value="1"/>
</dbReference>
<gene>
    <name evidence="8" type="ORF">EBQ34_01790</name>
</gene>
<evidence type="ECO:0000256" key="5">
    <source>
        <dbReference type="SAM" id="MobiDB-lite"/>
    </source>
</evidence>
<evidence type="ECO:0000256" key="3">
    <source>
        <dbReference type="ARBA" id="ARBA00023125"/>
    </source>
</evidence>
<dbReference type="InterPro" id="IPR011335">
    <property type="entry name" value="Restrct_endonuc-II-like"/>
</dbReference>
<feature type="domain" description="DUF559" evidence="7">
    <location>
        <begin position="238"/>
        <end position="341"/>
    </location>
</feature>
<dbReference type="OrthoDB" id="9798754at2"/>
<sequence length="706" mass="77298">MGEISAVVGGGTPSTANEKNFGGDVPWITPADMSTHTGKYISAGGRYLSHQGMGVSGAQWLPKNTVLFSSRAPIGYCAIASQSVTTNQGFKSFIPMEGIDSEYLYYWLISAKRHAEALASGTTFLELSAKKAAQIPVPIAPAAEQTRIVEKLEELLADLDAGVAELKAAQKKLAQYRQSLLKAAVQGDLTADWRRAQAAARTAPPLSNPSPLAGERRASTPLSPCGRGDGGEGALALTRARELRQKQTPHEQTLWRRLRAKRFDGFKFRRQQPIGHFIVDFVCFSQRLIIELDGGGHAERQDYDARRDAWLRSQGFRVLRFWNNQLAEQPEAVLEAIWNALHDLPAPLSPTPLPQGERGLMAAQPSLSLCRRSAGEEMKEHLASQLPSPFGEEGLLANPPSPLVGEGSGERGQIETGAELLSRILKERRARWEAKQLEKFAQQGKTPPKNWQSKYPEPALPDTQNLPALPEGWTWSTLGVCFQVVVGATPSRKNSTYWGGNIPWVSSGEVHFNHIRGTKESISELGLNNSSTQINPAGSVLLGMIGEGKTRGQVAILDIPAANNQNCAAIWVSETPIKPEFVYYWLWSRYDETRRGSSGNNQPALNKSIVERIVIPIPSLQEVDKIVMLVATALQQISLQEEAITLALKQSTAQRQNILRAAFAGELVPQDPNDEPASVLLARIRAQRAAQTPAKKPRGRKKKEAL</sequence>
<dbReference type="CDD" id="cd17273">
    <property type="entry name" value="RMtype1_S_EcoJA69PI-TRD1-CR1_like"/>
    <property type="match status" value="1"/>
</dbReference>
<proteinExistence type="inferred from homology"/>
<comment type="caution">
    <text evidence="8">The sequence shown here is derived from an EMBL/GenBank/DDBJ whole genome shotgun (WGS) entry which is preliminary data.</text>
</comment>
<comment type="similarity">
    <text evidence="1">Belongs to the type-I restriction system S methylase family.</text>
</comment>
<feature type="region of interest" description="Disordered" evidence="5">
    <location>
        <begin position="200"/>
        <end position="232"/>
    </location>
</feature>
<dbReference type="InterPro" id="IPR051212">
    <property type="entry name" value="Type-I_RE_S_subunit"/>
</dbReference>
<dbReference type="GO" id="GO:0003677">
    <property type="term" value="F:DNA binding"/>
    <property type="evidence" value="ECO:0007669"/>
    <property type="project" value="UniProtKB-KW"/>
</dbReference>